<dbReference type="Pfam" id="PF19827">
    <property type="entry name" value="DUF6308"/>
    <property type="match status" value="1"/>
</dbReference>
<dbReference type="RefSeq" id="WP_182889709.1">
    <property type="nucleotide sequence ID" value="NZ_JACGZW010000002.1"/>
</dbReference>
<comment type="caution">
    <text evidence="1">The sequence shown here is derived from an EMBL/GenBank/DDBJ whole genome shotgun (WGS) entry which is preliminary data.</text>
</comment>
<keyword evidence="2" id="KW-1185">Reference proteome</keyword>
<name>A0A7W3VSN5_9PSEU</name>
<protein>
    <submittedName>
        <fullName evidence="1">Uncharacterized protein</fullName>
    </submittedName>
</protein>
<proteinExistence type="predicted"/>
<evidence type="ECO:0000313" key="1">
    <source>
        <dbReference type="EMBL" id="MBB1152496.1"/>
    </source>
</evidence>
<organism evidence="1 2">
    <name type="scientific">Amycolatopsis dendrobii</name>
    <dbReference type="NCBI Taxonomy" id="2760662"/>
    <lineage>
        <taxon>Bacteria</taxon>
        <taxon>Bacillati</taxon>
        <taxon>Actinomycetota</taxon>
        <taxon>Actinomycetes</taxon>
        <taxon>Pseudonocardiales</taxon>
        <taxon>Pseudonocardiaceae</taxon>
        <taxon>Amycolatopsis</taxon>
    </lineage>
</organism>
<dbReference type="Proteomes" id="UP000526734">
    <property type="component" value="Unassembled WGS sequence"/>
</dbReference>
<sequence>MHPATTITPNHEDYARQHELLDRCVRGTNRAQSVDALRSYFGRDGSQPYTGSWFERFAGGGRTNDANVVTEADVLALNFLSITDLAHVAVDVTTVYRDQIRELLEQIPADLPMHEAPWTHYAPGSPADRLWELFKHCGGKNRWVTANKLLARKRPHLLPVYDRQVRTLLGAPTSFWACLWSWFDADPSRADAVSGLRADVGGIDDISLLRCLDVILWMRATRNAGTETIGEGGPA</sequence>
<accession>A0A7W3VSN5</accession>
<reference evidence="1 2" key="1">
    <citation type="submission" date="2020-08" db="EMBL/GenBank/DDBJ databases">
        <title>Amycolatopsis sp. nov. DR6-1 isolated from Dendrobium heterocarpum.</title>
        <authorList>
            <person name="Tedsree N."/>
            <person name="Kuncharoen N."/>
            <person name="Likhitwitayawuid K."/>
            <person name="Tanasupawat S."/>
        </authorList>
    </citation>
    <scope>NUCLEOTIDE SEQUENCE [LARGE SCALE GENOMIC DNA]</scope>
    <source>
        <strain evidence="1 2">DR6-1</strain>
    </source>
</reference>
<gene>
    <name evidence="1" type="ORF">H4281_05095</name>
</gene>
<dbReference type="AlphaFoldDB" id="A0A7W3VSN5"/>
<dbReference type="EMBL" id="JACGZW010000002">
    <property type="protein sequence ID" value="MBB1152496.1"/>
    <property type="molecule type" value="Genomic_DNA"/>
</dbReference>
<dbReference type="InterPro" id="IPR046275">
    <property type="entry name" value="DUF6308"/>
</dbReference>
<evidence type="ECO:0000313" key="2">
    <source>
        <dbReference type="Proteomes" id="UP000526734"/>
    </source>
</evidence>